<evidence type="ECO:0000313" key="5">
    <source>
        <dbReference type="EMBL" id="KAF5309558.1"/>
    </source>
</evidence>
<dbReference type="PANTHER" id="PTHR10039:SF14">
    <property type="entry name" value="NACHT DOMAIN-CONTAINING PROTEIN"/>
    <property type="match status" value="1"/>
</dbReference>
<feature type="transmembrane region" description="Helical" evidence="3">
    <location>
        <begin position="565"/>
        <end position="586"/>
    </location>
</feature>
<proteinExistence type="predicted"/>
<sequence>MIAVLHPDRYLALLPPLLLDPGMESNPCTEPKHSDVQAARRTATAPPTGALATRTTSMFTNAQISSITGGSFRINNINIFSGPSLDALHKRVAPNAILNSGGRAGEVGCHPGTRKEVIDLIETWRDAQESLTPIFWVSGPAGTGKTPIVQAIAERCKADGVPHANFFSPEWTPRGTIILLYPSLRDYVAAVLSTNPLILDSALEDQLMQLIVAPLQAIQYSVWFYRVPLLLIDGLEECESENRGSQRQILQAFDKVFARTPSCPFRLLVASRNEPQIRAAFDNISSQILPLRLDNQFSPDNNIRDFLNDEFKRVRKTHPLARTLDASWPSVQDIEYIVKKSSGQFIYAATVMRFVLNSSASPKLNLKRVQGAATISTESPFAELDALYRYILSQAEDQEVSHPPGYTSSTQFQSPNMWSQNHTDGQWKPTHQNEHNPATSAFANTQGAQVSRETERVDLVARYMQPPEQHGHESPSSVRMFINAQIDEIVGGTFHYDMHILKYDSPALGGGPAFPITVLGLQALSFTMRPHYPHYNYPLAPTAVIRSPSTLWHIGLQFPSLYSEMIAIGPPTLFIFINMWIHLWAIRHHRHH</sequence>
<feature type="region of interest" description="Disordered" evidence="2">
    <location>
        <begin position="399"/>
        <end position="451"/>
    </location>
</feature>
<keyword evidence="3" id="KW-1133">Transmembrane helix</keyword>
<feature type="domain" description="NACHT" evidence="4">
    <location>
        <begin position="133"/>
        <end position="272"/>
    </location>
</feature>
<dbReference type="Proteomes" id="UP000567179">
    <property type="component" value="Unassembled WGS sequence"/>
</dbReference>
<evidence type="ECO:0000259" key="4">
    <source>
        <dbReference type="PROSITE" id="PS50837"/>
    </source>
</evidence>
<dbReference type="AlphaFoldDB" id="A0A8H5ARD5"/>
<accession>A0A8H5ARD5</accession>
<feature type="compositionally biased region" description="Polar residues" evidence="2">
    <location>
        <begin position="435"/>
        <end position="451"/>
    </location>
</feature>
<evidence type="ECO:0000256" key="3">
    <source>
        <dbReference type="SAM" id="Phobius"/>
    </source>
</evidence>
<dbReference type="Gene3D" id="3.40.50.300">
    <property type="entry name" value="P-loop containing nucleotide triphosphate hydrolases"/>
    <property type="match status" value="1"/>
</dbReference>
<dbReference type="InterPro" id="IPR007111">
    <property type="entry name" value="NACHT_NTPase"/>
</dbReference>
<dbReference type="InterPro" id="IPR056884">
    <property type="entry name" value="NPHP3-like_N"/>
</dbReference>
<feature type="compositionally biased region" description="Polar residues" evidence="2">
    <location>
        <begin position="406"/>
        <end position="424"/>
    </location>
</feature>
<dbReference type="SUPFAM" id="SSF52540">
    <property type="entry name" value="P-loop containing nucleoside triphosphate hydrolases"/>
    <property type="match status" value="1"/>
</dbReference>
<keyword evidence="3" id="KW-0472">Membrane</keyword>
<dbReference type="EMBL" id="JAACJJ010000059">
    <property type="protein sequence ID" value="KAF5309558.1"/>
    <property type="molecule type" value="Genomic_DNA"/>
</dbReference>
<gene>
    <name evidence="5" type="ORF">D9619_012464</name>
</gene>
<keyword evidence="3" id="KW-0812">Transmembrane</keyword>
<reference evidence="5 6" key="1">
    <citation type="journal article" date="2020" name="ISME J.">
        <title>Uncovering the hidden diversity of litter-decomposition mechanisms in mushroom-forming fungi.</title>
        <authorList>
            <person name="Floudas D."/>
            <person name="Bentzer J."/>
            <person name="Ahren D."/>
            <person name="Johansson T."/>
            <person name="Persson P."/>
            <person name="Tunlid A."/>
        </authorList>
    </citation>
    <scope>NUCLEOTIDE SEQUENCE [LARGE SCALE GENOMIC DNA]</scope>
    <source>
        <strain evidence="5 6">CBS 101986</strain>
    </source>
</reference>
<dbReference type="Pfam" id="PF24883">
    <property type="entry name" value="NPHP3_N"/>
    <property type="match status" value="1"/>
</dbReference>
<dbReference type="InterPro" id="IPR027417">
    <property type="entry name" value="P-loop_NTPase"/>
</dbReference>
<keyword evidence="1" id="KW-0677">Repeat</keyword>
<keyword evidence="6" id="KW-1185">Reference proteome</keyword>
<dbReference type="PANTHER" id="PTHR10039">
    <property type="entry name" value="AMELOGENIN"/>
    <property type="match status" value="1"/>
</dbReference>
<comment type="caution">
    <text evidence="5">The sequence shown here is derived from an EMBL/GenBank/DDBJ whole genome shotgun (WGS) entry which is preliminary data.</text>
</comment>
<name>A0A8H5ARD5_9AGAR</name>
<dbReference type="OrthoDB" id="5967843at2759"/>
<evidence type="ECO:0000256" key="1">
    <source>
        <dbReference type="ARBA" id="ARBA00022737"/>
    </source>
</evidence>
<organism evidence="5 6">
    <name type="scientific">Psilocybe cf. subviscida</name>
    <dbReference type="NCBI Taxonomy" id="2480587"/>
    <lineage>
        <taxon>Eukaryota</taxon>
        <taxon>Fungi</taxon>
        <taxon>Dikarya</taxon>
        <taxon>Basidiomycota</taxon>
        <taxon>Agaricomycotina</taxon>
        <taxon>Agaricomycetes</taxon>
        <taxon>Agaricomycetidae</taxon>
        <taxon>Agaricales</taxon>
        <taxon>Agaricineae</taxon>
        <taxon>Strophariaceae</taxon>
        <taxon>Psilocybe</taxon>
    </lineage>
</organism>
<evidence type="ECO:0000313" key="6">
    <source>
        <dbReference type="Proteomes" id="UP000567179"/>
    </source>
</evidence>
<protein>
    <recommendedName>
        <fullName evidence="4">NACHT domain-containing protein</fullName>
    </recommendedName>
</protein>
<dbReference type="PROSITE" id="PS50837">
    <property type="entry name" value="NACHT"/>
    <property type="match status" value="1"/>
</dbReference>
<evidence type="ECO:0000256" key="2">
    <source>
        <dbReference type="SAM" id="MobiDB-lite"/>
    </source>
</evidence>